<evidence type="ECO:0000313" key="4">
    <source>
        <dbReference type="Proteomes" id="UP000189981"/>
    </source>
</evidence>
<comment type="similarity">
    <text evidence="1">Belongs to the cycloisomerase 2 family.</text>
</comment>
<accession>A0A1T5A8U9</accession>
<proteinExistence type="inferred from homology"/>
<protein>
    <submittedName>
        <fullName evidence="3">6-phosphogluconolactonase</fullName>
    </submittedName>
</protein>
<keyword evidence="4" id="KW-1185">Reference proteome</keyword>
<dbReference type="SUPFAM" id="SSF51004">
    <property type="entry name" value="C-terminal (heme d1) domain of cytochrome cd1-nitrite reductase"/>
    <property type="match status" value="1"/>
</dbReference>
<name>A0A1T5A8U9_9SPHI</name>
<dbReference type="RefSeq" id="WP_221406188.1">
    <property type="nucleotide sequence ID" value="NZ_FUYR01000001.1"/>
</dbReference>
<dbReference type="InterPro" id="IPR015943">
    <property type="entry name" value="WD40/YVTN_repeat-like_dom_sf"/>
</dbReference>
<dbReference type="InterPro" id="IPR019405">
    <property type="entry name" value="Lactonase_7-beta_prop"/>
</dbReference>
<organism evidence="3 4">
    <name type="scientific">Daejeonella lutea</name>
    <dbReference type="NCBI Taxonomy" id="572036"/>
    <lineage>
        <taxon>Bacteria</taxon>
        <taxon>Pseudomonadati</taxon>
        <taxon>Bacteroidota</taxon>
        <taxon>Sphingobacteriia</taxon>
        <taxon>Sphingobacteriales</taxon>
        <taxon>Sphingobacteriaceae</taxon>
        <taxon>Daejeonella</taxon>
    </lineage>
</organism>
<dbReference type="GO" id="GO:0005829">
    <property type="term" value="C:cytosol"/>
    <property type="evidence" value="ECO:0007669"/>
    <property type="project" value="TreeGrafter"/>
</dbReference>
<evidence type="ECO:0000313" key="3">
    <source>
        <dbReference type="EMBL" id="SKB31093.1"/>
    </source>
</evidence>
<dbReference type="AlphaFoldDB" id="A0A1T5A8U9"/>
<sequence length="375" mass="40750">MNRILQLTSLFSFMFSATTVCQPKDIIYAGTNSLRGSKGIYVLKFDRKENELREIQTVSGGESPNFLALGPDRKRLYAVYSKGTISDGKGSIMSFSIDAATGMLTKINEQSSEGAGPAHVSIDPKGRFAYVSNYSAGNLAVYPINKDGSLEKASDVIQHFGKSIVSSRQEGPHVHSAIPSRDGKFIYVSDLGIDKIMIYEVKDDGKLLPASIPFVNSLAGSGPRHLEIHPNGKFAYSAEELTSTVSSYGINKKTGALTPLKRTTMLPEGFTDRNSAADIHFSPDGGFLYASNRGHESLVIYQVNSSTGEIILAGHQNTGGKHPRNFMIDNKGEFVLVANRDTDNVVIFRRDKKTGQLIPAGRQLMVPAVIALQQL</sequence>
<gene>
    <name evidence="3" type="ORF">SAMN05661099_0426</name>
</gene>
<dbReference type="InterPro" id="IPR011048">
    <property type="entry name" value="Haem_d1_sf"/>
</dbReference>
<dbReference type="STRING" id="572036.SAMN05661099_0426"/>
<dbReference type="PANTHER" id="PTHR30344:SF1">
    <property type="entry name" value="6-PHOSPHOGLUCONOLACTONASE"/>
    <property type="match status" value="1"/>
</dbReference>
<dbReference type="InterPro" id="IPR050282">
    <property type="entry name" value="Cycloisomerase_2"/>
</dbReference>
<keyword evidence="2" id="KW-0313">Glucose metabolism</keyword>
<dbReference type="Proteomes" id="UP000189981">
    <property type="component" value="Unassembled WGS sequence"/>
</dbReference>
<evidence type="ECO:0000256" key="1">
    <source>
        <dbReference type="ARBA" id="ARBA00005564"/>
    </source>
</evidence>
<dbReference type="Gene3D" id="2.130.10.10">
    <property type="entry name" value="YVTN repeat-like/Quinoprotein amine dehydrogenase"/>
    <property type="match status" value="1"/>
</dbReference>
<evidence type="ECO:0000256" key="2">
    <source>
        <dbReference type="ARBA" id="ARBA00022526"/>
    </source>
</evidence>
<reference evidence="4" key="1">
    <citation type="submission" date="2017-02" db="EMBL/GenBank/DDBJ databases">
        <authorList>
            <person name="Varghese N."/>
            <person name="Submissions S."/>
        </authorList>
    </citation>
    <scope>NUCLEOTIDE SEQUENCE [LARGE SCALE GENOMIC DNA]</scope>
    <source>
        <strain evidence="4">DSM 22385</strain>
    </source>
</reference>
<dbReference type="GO" id="GO:0006006">
    <property type="term" value="P:glucose metabolic process"/>
    <property type="evidence" value="ECO:0007669"/>
    <property type="project" value="UniProtKB-KW"/>
</dbReference>
<dbReference type="GO" id="GO:0017057">
    <property type="term" value="F:6-phosphogluconolactonase activity"/>
    <property type="evidence" value="ECO:0007669"/>
    <property type="project" value="TreeGrafter"/>
</dbReference>
<keyword evidence="2" id="KW-0119">Carbohydrate metabolism</keyword>
<dbReference type="PANTHER" id="PTHR30344">
    <property type="entry name" value="6-PHOSPHOGLUCONOLACTONASE-RELATED"/>
    <property type="match status" value="1"/>
</dbReference>
<dbReference type="Pfam" id="PF10282">
    <property type="entry name" value="Lactonase"/>
    <property type="match status" value="1"/>
</dbReference>
<dbReference type="EMBL" id="FUYR01000001">
    <property type="protein sequence ID" value="SKB31093.1"/>
    <property type="molecule type" value="Genomic_DNA"/>
</dbReference>